<protein>
    <submittedName>
        <fullName evidence="1">Uncharacterized protein</fullName>
    </submittedName>
</protein>
<dbReference type="EMBL" id="BARW01000270">
    <property type="protein sequence ID" value="GAI61886.1"/>
    <property type="molecule type" value="Genomic_DNA"/>
</dbReference>
<proteinExistence type="predicted"/>
<feature type="non-terminal residue" evidence="1">
    <location>
        <position position="1"/>
    </location>
</feature>
<reference evidence="1" key="1">
    <citation type="journal article" date="2014" name="Front. Microbiol.">
        <title>High frequency of phylogenetically diverse reductive dehalogenase-homologous genes in deep subseafloor sedimentary metagenomes.</title>
        <authorList>
            <person name="Kawai M."/>
            <person name="Futagami T."/>
            <person name="Toyoda A."/>
            <person name="Takaki Y."/>
            <person name="Nishi S."/>
            <person name="Hori S."/>
            <person name="Arai W."/>
            <person name="Tsubouchi T."/>
            <person name="Morono Y."/>
            <person name="Uchiyama I."/>
            <person name="Ito T."/>
            <person name="Fujiyama A."/>
            <person name="Inagaki F."/>
            <person name="Takami H."/>
        </authorList>
    </citation>
    <scope>NUCLEOTIDE SEQUENCE</scope>
    <source>
        <strain evidence="1">Expedition CK06-06</strain>
    </source>
</reference>
<dbReference type="AlphaFoldDB" id="X1R478"/>
<organism evidence="1">
    <name type="scientific">marine sediment metagenome</name>
    <dbReference type="NCBI Taxonomy" id="412755"/>
    <lineage>
        <taxon>unclassified sequences</taxon>
        <taxon>metagenomes</taxon>
        <taxon>ecological metagenomes</taxon>
    </lineage>
</organism>
<evidence type="ECO:0000313" key="1">
    <source>
        <dbReference type="EMBL" id="GAI61886.1"/>
    </source>
</evidence>
<gene>
    <name evidence="1" type="ORF">S12H4_01382</name>
</gene>
<sequence>FFAHLSKAPNPNEEEAEKMQGVLVWLRQPAGTIIKKQQKTHHPVQLFSDKVCYDKR</sequence>
<name>X1R478_9ZZZZ</name>
<comment type="caution">
    <text evidence="1">The sequence shown here is derived from an EMBL/GenBank/DDBJ whole genome shotgun (WGS) entry which is preliminary data.</text>
</comment>
<accession>X1R478</accession>